<dbReference type="AlphaFoldDB" id="A0A0B0NQE7"/>
<keyword evidence="2" id="KW-1185">Reference proteome</keyword>
<evidence type="ECO:0000313" key="1">
    <source>
        <dbReference type="EMBL" id="KHG16758.1"/>
    </source>
</evidence>
<protein>
    <submittedName>
        <fullName evidence="1">Uncharacterized protein</fullName>
    </submittedName>
</protein>
<organism evidence="1 2">
    <name type="scientific">Gossypium arboreum</name>
    <name type="common">Tree cotton</name>
    <name type="synonym">Gossypium nanking</name>
    <dbReference type="NCBI Taxonomy" id="29729"/>
    <lineage>
        <taxon>Eukaryota</taxon>
        <taxon>Viridiplantae</taxon>
        <taxon>Streptophyta</taxon>
        <taxon>Embryophyta</taxon>
        <taxon>Tracheophyta</taxon>
        <taxon>Spermatophyta</taxon>
        <taxon>Magnoliopsida</taxon>
        <taxon>eudicotyledons</taxon>
        <taxon>Gunneridae</taxon>
        <taxon>Pentapetalae</taxon>
        <taxon>rosids</taxon>
        <taxon>malvids</taxon>
        <taxon>Malvales</taxon>
        <taxon>Malvaceae</taxon>
        <taxon>Malvoideae</taxon>
        <taxon>Gossypium</taxon>
    </lineage>
</organism>
<accession>A0A0B0NQE7</accession>
<proteinExistence type="predicted"/>
<dbReference type="EMBL" id="KN406885">
    <property type="protein sequence ID" value="KHG16758.1"/>
    <property type="molecule type" value="Genomic_DNA"/>
</dbReference>
<gene>
    <name evidence="1" type="ORF">F383_21729</name>
</gene>
<dbReference type="Proteomes" id="UP000032142">
    <property type="component" value="Unassembled WGS sequence"/>
</dbReference>
<evidence type="ECO:0000313" key="2">
    <source>
        <dbReference type="Proteomes" id="UP000032142"/>
    </source>
</evidence>
<name>A0A0B0NQE7_GOSAR</name>
<reference evidence="2" key="1">
    <citation type="submission" date="2014-09" db="EMBL/GenBank/DDBJ databases">
        <authorList>
            <person name="Mudge J."/>
            <person name="Ramaraj T."/>
            <person name="Lindquist I.E."/>
            <person name="Bharti A.K."/>
            <person name="Sundararajan A."/>
            <person name="Cameron C.T."/>
            <person name="Woodward J.E."/>
            <person name="May G.D."/>
            <person name="Brubaker C."/>
            <person name="Broadhvest J."/>
            <person name="Wilkins T.A."/>
        </authorList>
    </citation>
    <scope>NUCLEOTIDE SEQUENCE</scope>
    <source>
        <strain evidence="2">cv. AKA8401</strain>
    </source>
</reference>
<sequence>MRKCNLPYCHHHNSFHHNLP</sequence>